<comment type="subcellular location">
    <subcellularLocation>
        <location evidence="1">Cell membrane</location>
        <topology evidence="1">Multi-pass membrane protein</topology>
    </subcellularLocation>
</comment>
<dbReference type="RefSeq" id="WP_307445799.1">
    <property type="nucleotide sequence ID" value="NZ_JAUTAL010000001.1"/>
</dbReference>
<comment type="subunit">
    <text evidence="3">Heterooctamer of two A chains, two B chains, two C chains and two D chains.</text>
</comment>
<evidence type="ECO:0000256" key="10">
    <source>
        <dbReference type="ARBA" id="ARBA00030071"/>
    </source>
</evidence>
<evidence type="ECO:0000256" key="7">
    <source>
        <dbReference type="ARBA" id="ARBA00022989"/>
    </source>
</evidence>
<evidence type="ECO:0000256" key="6">
    <source>
        <dbReference type="ARBA" id="ARBA00022692"/>
    </source>
</evidence>
<dbReference type="Proteomes" id="UP001225072">
    <property type="component" value="Unassembled WGS sequence"/>
</dbReference>
<dbReference type="PANTHER" id="PTHR36835">
    <property type="entry name" value="CYTOCHROME BO(3) UBIQUINOL OXIDASE SUBUNIT 4"/>
    <property type="match status" value="1"/>
</dbReference>
<evidence type="ECO:0000256" key="13">
    <source>
        <dbReference type="ARBA" id="ARBA00032185"/>
    </source>
</evidence>
<keyword evidence="16" id="KW-1185">Reference proteome</keyword>
<evidence type="ECO:0000256" key="11">
    <source>
        <dbReference type="ARBA" id="ARBA00030211"/>
    </source>
</evidence>
<comment type="caution">
    <text evidence="15">The sequence shown here is derived from an EMBL/GenBank/DDBJ whole genome shotgun (WGS) entry which is preliminary data.</text>
</comment>
<sequence length="101" mass="11570">MKSTKFKTELTRYIVATIVCIGITLAAFSTVMYGLDRTKALWIITLLAIVQIIVQLKYFLHLSFRQKNKEDLWLVLFSLVMLLITAGGTIWVLADLSNRMM</sequence>
<dbReference type="Pfam" id="PF03626">
    <property type="entry name" value="COX4_pro"/>
    <property type="match status" value="1"/>
</dbReference>
<keyword evidence="8 14" id="KW-0472">Membrane</keyword>
<reference evidence="15 16" key="1">
    <citation type="submission" date="2023-07" db="EMBL/GenBank/DDBJ databases">
        <title>Functional and genomic diversity of the sorghum phyllosphere microbiome.</title>
        <authorList>
            <person name="Shade A."/>
        </authorList>
    </citation>
    <scope>NUCLEOTIDE SEQUENCE [LARGE SCALE GENOMIC DNA]</scope>
    <source>
        <strain evidence="15 16">SORGH_AS_1064</strain>
    </source>
</reference>
<evidence type="ECO:0000256" key="1">
    <source>
        <dbReference type="ARBA" id="ARBA00004651"/>
    </source>
</evidence>
<dbReference type="InterPro" id="IPR005171">
    <property type="entry name" value="Cyt_c_oxidase_su4_prok"/>
</dbReference>
<name>A0ABU0TGG0_9FLAO</name>
<dbReference type="PANTHER" id="PTHR36835:SF1">
    <property type="entry name" value="CYTOCHROME BO(3) UBIQUINOL OXIDASE SUBUNIT 4"/>
    <property type="match status" value="1"/>
</dbReference>
<keyword evidence="6 14" id="KW-0812">Transmembrane</keyword>
<evidence type="ECO:0000256" key="3">
    <source>
        <dbReference type="ARBA" id="ARBA00011700"/>
    </source>
</evidence>
<keyword evidence="7 14" id="KW-1133">Transmembrane helix</keyword>
<feature type="transmembrane region" description="Helical" evidence="14">
    <location>
        <begin position="41"/>
        <end position="60"/>
    </location>
</feature>
<evidence type="ECO:0000256" key="14">
    <source>
        <dbReference type="SAM" id="Phobius"/>
    </source>
</evidence>
<comment type="function">
    <text evidence="9">Cytochrome bo(3) ubiquinol terminal oxidase is the component of the aerobic respiratory chain of E.coli that predominates when cells are grown at high aeration. Has proton pump activity across the membrane in addition to electron transfer, pumping 2 protons/electron.</text>
</comment>
<proteinExistence type="inferred from homology"/>
<organism evidence="15 16">
    <name type="scientific">Chryseobacterium camelliae</name>
    <dbReference type="NCBI Taxonomy" id="1265445"/>
    <lineage>
        <taxon>Bacteria</taxon>
        <taxon>Pseudomonadati</taxon>
        <taxon>Bacteroidota</taxon>
        <taxon>Flavobacteriia</taxon>
        <taxon>Flavobacteriales</taxon>
        <taxon>Weeksellaceae</taxon>
        <taxon>Chryseobacterium group</taxon>
        <taxon>Chryseobacterium</taxon>
    </lineage>
</organism>
<evidence type="ECO:0000313" key="15">
    <source>
        <dbReference type="EMBL" id="MDQ1095223.1"/>
    </source>
</evidence>
<dbReference type="InterPro" id="IPR050968">
    <property type="entry name" value="Cytochrome_c_oxidase_bac_sub4"/>
</dbReference>
<evidence type="ECO:0000313" key="16">
    <source>
        <dbReference type="Proteomes" id="UP001225072"/>
    </source>
</evidence>
<feature type="transmembrane region" description="Helical" evidence="14">
    <location>
        <begin position="12"/>
        <end position="35"/>
    </location>
</feature>
<evidence type="ECO:0000256" key="9">
    <source>
        <dbReference type="ARBA" id="ARBA00025694"/>
    </source>
</evidence>
<protein>
    <recommendedName>
        <fullName evidence="4">Cytochrome bo(3) ubiquinol oxidase subunit 4</fullName>
    </recommendedName>
    <alternativeName>
        <fullName evidence="13">Cytochrome o ubiquinol oxidase subunit 4</fullName>
    </alternativeName>
    <alternativeName>
        <fullName evidence="10">Oxidase bo(3) subunit 4</fullName>
    </alternativeName>
    <alternativeName>
        <fullName evidence="11">Ubiquinol oxidase polypeptide IV</fullName>
    </alternativeName>
    <alternativeName>
        <fullName evidence="12">Ubiquinol oxidase subunit 4</fullName>
    </alternativeName>
</protein>
<evidence type="ECO:0000256" key="4">
    <source>
        <dbReference type="ARBA" id="ARBA00014689"/>
    </source>
</evidence>
<evidence type="ECO:0000256" key="8">
    <source>
        <dbReference type="ARBA" id="ARBA00023136"/>
    </source>
</evidence>
<comment type="similarity">
    <text evidence="2">Belongs to the cytochrome c oxidase bacterial subunit 4 family.</text>
</comment>
<accession>A0ABU0TGG0</accession>
<keyword evidence="5" id="KW-1003">Cell membrane</keyword>
<evidence type="ECO:0000256" key="2">
    <source>
        <dbReference type="ARBA" id="ARBA00008079"/>
    </source>
</evidence>
<dbReference type="EMBL" id="JAUTAL010000001">
    <property type="protein sequence ID" value="MDQ1095223.1"/>
    <property type="molecule type" value="Genomic_DNA"/>
</dbReference>
<evidence type="ECO:0000256" key="12">
    <source>
        <dbReference type="ARBA" id="ARBA00031887"/>
    </source>
</evidence>
<feature type="transmembrane region" description="Helical" evidence="14">
    <location>
        <begin position="72"/>
        <end position="94"/>
    </location>
</feature>
<gene>
    <name evidence="15" type="ORF">QE404_000370</name>
</gene>
<evidence type="ECO:0000256" key="5">
    <source>
        <dbReference type="ARBA" id="ARBA00022475"/>
    </source>
</evidence>